<dbReference type="AlphaFoldDB" id="A0A506U5W7"/>
<evidence type="ECO:0000313" key="4">
    <source>
        <dbReference type="Proteomes" id="UP000318801"/>
    </source>
</evidence>
<dbReference type="GO" id="GO:0005886">
    <property type="term" value="C:plasma membrane"/>
    <property type="evidence" value="ECO:0007669"/>
    <property type="project" value="TreeGrafter"/>
</dbReference>
<name>A0A506U5W7_9HYPH</name>
<dbReference type="InterPro" id="IPR000160">
    <property type="entry name" value="GGDEF_dom"/>
</dbReference>
<dbReference type="PANTHER" id="PTHR45138">
    <property type="entry name" value="REGULATORY COMPONENTS OF SENSORY TRANSDUCTION SYSTEM"/>
    <property type="match status" value="1"/>
</dbReference>
<dbReference type="GO" id="GO:0052621">
    <property type="term" value="F:diguanylate cyclase activity"/>
    <property type="evidence" value="ECO:0007669"/>
    <property type="project" value="UniProtKB-EC"/>
</dbReference>
<dbReference type="GO" id="GO:1902201">
    <property type="term" value="P:negative regulation of bacterial-type flagellum-dependent cell motility"/>
    <property type="evidence" value="ECO:0007669"/>
    <property type="project" value="TreeGrafter"/>
</dbReference>
<dbReference type="Proteomes" id="UP000318801">
    <property type="component" value="Unassembled WGS sequence"/>
</dbReference>
<dbReference type="SUPFAM" id="SSF55073">
    <property type="entry name" value="Nucleotide cyclase"/>
    <property type="match status" value="1"/>
</dbReference>
<dbReference type="InterPro" id="IPR043128">
    <property type="entry name" value="Rev_trsase/Diguanyl_cyclase"/>
</dbReference>
<gene>
    <name evidence="3" type="ORF">FJU08_15515</name>
</gene>
<reference evidence="3 4" key="1">
    <citation type="submission" date="2019-06" db="EMBL/GenBank/DDBJ databases">
        <authorList>
            <person name="Li M."/>
        </authorList>
    </citation>
    <scope>NUCLEOTIDE SEQUENCE [LARGE SCALE GENOMIC DNA]</scope>
    <source>
        <strain evidence="3 4">BGMRC2036</strain>
    </source>
</reference>
<evidence type="ECO:0000259" key="2">
    <source>
        <dbReference type="PROSITE" id="PS50887"/>
    </source>
</evidence>
<proteinExistence type="predicted"/>
<dbReference type="GO" id="GO:0043709">
    <property type="term" value="P:cell adhesion involved in single-species biofilm formation"/>
    <property type="evidence" value="ECO:0007669"/>
    <property type="project" value="TreeGrafter"/>
</dbReference>
<dbReference type="NCBIfam" id="TIGR00254">
    <property type="entry name" value="GGDEF"/>
    <property type="match status" value="1"/>
</dbReference>
<dbReference type="SMART" id="SM00267">
    <property type="entry name" value="GGDEF"/>
    <property type="match status" value="1"/>
</dbReference>
<dbReference type="OrthoDB" id="9812260at2"/>
<comment type="caution">
    <text evidence="3">The sequence shown here is derived from an EMBL/GenBank/DDBJ whole genome shotgun (WGS) entry which is preliminary data.</text>
</comment>
<dbReference type="Gene3D" id="3.30.70.270">
    <property type="match status" value="1"/>
</dbReference>
<protein>
    <recommendedName>
        <fullName evidence="1">diguanylate cyclase</fullName>
        <ecNumber evidence="1">2.7.7.65</ecNumber>
    </recommendedName>
</protein>
<sequence>MDEKLRKVLHLLGETDVIIAVFDEHDRMVFANRKYRTAFFLNETELPLWPDLMRRNFHAKRGTIIDNPNFDLWIKSTLSRRGKIPFRAFETDVHDGSWLWMTETVDEDGWMLCIASDITNLRKQERSLRRERDVALQASLTDDLTGIANHRFIMDRLTDMLARRPQARSGQGCFAIFDIDNFKQINDHFGHAAGDRLLIEFARNISLLVRRTDCFGRLGGEEFGLVLPSTGLNEATSLIDRMLNQIRLLRPMPDLPDFSFSFSAGLAAVCPADTPSAIYGRADAALYNAKRSGRDQLAIELDPGPPNA</sequence>
<dbReference type="InterPro" id="IPR050469">
    <property type="entry name" value="Diguanylate_Cyclase"/>
</dbReference>
<dbReference type="EC" id="2.7.7.65" evidence="1"/>
<keyword evidence="4" id="KW-1185">Reference proteome</keyword>
<dbReference type="CDD" id="cd01949">
    <property type="entry name" value="GGDEF"/>
    <property type="match status" value="1"/>
</dbReference>
<dbReference type="InterPro" id="IPR029787">
    <property type="entry name" value="Nucleotide_cyclase"/>
</dbReference>
<dbReference type="EMBL" id="VHLG01000011">
    <property type="protein sequence ID" value="TPW28746.1"/>
    <property type="molecule type" value="Genomic_DNA"/>
</dbReference>
<organism evidence="3 4">
    <name type="scientific">Martelella alba</name>
    <dbReference type="NCBI Taxonomy" id="2590451"/>
    <lineage>
        <taxon>Bacteria</taxon>
        <taxon>Pseudomonadati</taxon>
        <taxon>Pseudomonadota</taxon>
        <taxon>Alphaproteobacteria</taxon>
        <taxon>Hyphomicrobiales</taxon>
        <taxon>Aurantimonadaceae</taxon>
        <taxon>Martelella</taxon>
    </lineage>
</organism>
<evidence type="ECO:0000256" key="1">
    <source>
        <dbReference type="ARBA" id="ARBA00012528"/>
    </source>
</evidence>
<feature type="domain" description="GGDEF" evidence="2">
    <location>
        <begin position="170"/>
        <end position="302"/>
    </location>
</feature>
<accession>A0A506U5W7</accession>
<dbReference type="RefSeq" id="WP_141149945.1">
    <property type="nucleotide sequence ID" value="NZ_VHLG01000011.1"/>
</dbReference>
<dbReference type="PANTHER" id="PTHR45138:SF24">
    <property type="entry name" value="DIGUANYLATE CYCLASE DGCC-RELATED"/>
    <property type="match status" value="1"/>
</dbReference>
<dbReference type="Pfam" id="PF00990">
    <property type="entry name" value="GGDEF"/>
    <property type="match status" value="1"/>
</dbReference>
<evidence type="ECO:0000313" key="3">
    <source>
        <dbReference type="EMBL" id="TPW28746.1"/>
    </source>
</evidence>
<dbReference type="PROSITE" id="PS50887">
    <property type="entry name" value="GGDEF"/>
    <property type="match status" value="1"/>
</dbReference>